<comment type="caution">
    <text evidence="3">The sequence shown here is derived from an EMBL/GenBank/DDBJ whole genome shotgun (WGS) entry which is preliminary data.</text>
</comment>
<proteinExistence type="predicted"/>
<keyword evidence="4" id="KW-1185">Reference proteome</keyword>
<feature type="coiled-coil region" evidence="1">
    <location>
        <begin position="572"/>
        <end position="607"/>
    </location>
</feature>
<dbReference type="InterPro" id="IPR021861">
    <property type="entry name" value="THO_THOC1"/>
</dbReference>
<evidence type="ECO:0000256" key="2">
    <source>
        <dbReference type="SAM" id="MobiDB-lite"/>
    </source>
</evidence>
<feature type="compositionally biased region" description="Basic and acidic residues" evidence="2">
    <location>
        <begin position="739"/>
        <end position="752"/>
    </location>
</feature>
<dbReference type="OrthoDB" id="4082726at2759"/>
<sequence>MSELSVWKLSAPISKCSEQIIKLVRKQNLPQSVESGNDIDFTLLDSNRKASEDEFTNLDLVQIIEKYKFDFSIDTDSDVREGEEATESGDVEVERKKSIETFNNQLEQKTRDFILLASFKKSIQQFVKEYLADSDGTTASLVLIYRLSVIFDFHIYLIKSYPSTKTNFYQCLALATDLLFSISTSLIDKFWSYLEQRRIEFQTDIFDASSTADRIAILEICNTLTDKYYPITFNKKTDTYKKDSYNDRFQARVRIFLTNVLALEDNTGLNKYFSVSNIIGQDILTSIGTNGRDDVLVRDIIQINKLFRDPYAYVKPANYKQLQALSQTMNKVFMYLMDEEKKWYAKHPSPDQYVIPEEDNGKVNEDDTNEIIDTNANKAESEKLYFPEIYSLAAFDEVKRGERYENLKKEDSDFFAKRFDIPQVRQTVLVQIYIICTLYYELAASNKRAFFQQMGVSGSSAKHFIDDSIPESMVSLYYKIKREMPRRYRSMDAPFSHFLTHLSITEIFWWQWLINGKDASGKPLFNDKIVDKDTLNKVDEKSRTILPLKEKKYFNTYATPQLTRKMKVETGISKLEKTNDNDNELLEDKLRNNYEEARSKLVENEDESIQSQNIAFWKLLKRQRTKQWLKFGELASKEGLAEKVEVVKEPVVTRKRAREEDEEEERDDIKKSKVEEEGKEGEGKKDEQEHAGNSNTIEDEEEGEITRKAEVAEAAEAVEGSPEGASDGSPAEVNAEAMEVDKVEIDSEEIKA</sequence>
<protein>
    <submittedName>
        <fullName evidence="3">Uncharacterized protein</fullName>
    </submittedName>
</protein>
<evidence type="ECO:0000313" key="4">
    <source>
        <dbReference type="Proteomes" id="UP000837801"/>
    </source>
</evidence>
<name>A0A9P0QKG0_9ASCO</name>
<accession>A0A9P0QKG0</accession>
<feature type="compositionally biased region" description="Basic and acidic residues" evidence="2">
    <location>
        <begin position="667"/>
        <end position="690"/>
    </location>
</feature>
<gene>
    <name evidence="3" type="ORF">CLIB1423_01S03906</name>
</gene>
<feature type="region of interest" description="Disordered" evidence="2">
    <location>
        <begin position="654"/>
        <end position="752"/>
    </location>
</feature>
<keyword evidence="1" id="KW-0175">Coiled coil</keyword>
<feature type="compositionally biased region" description="Low complexity" evidence="2">
    <location>
        <begin position="712"/>
        <end position="726"/>
    </location>
</feature>
<dbReference type="EMBL" id="CAKXYY010000001">
    <property type="protein sequence ID" value="CAH2350161.1"/>
    <property type="molecule type" value="Genomic_DNA"/>
</dbReference>
<organism evidence="3 4">
    <name type="scientific">[Candida] railenensis</name>
    <dbReference type="NCBI Taxonomy" id="45579"/>
    <lineage>
        <taxon>Eukaryota</taxon>
        <taxon>Fungi</taxon>
        <taxon>Dikarya</taxon>
        <taxon>Ascomycota</taxon>
        <taxon>Saccharomycotina</taxon>
        <taxon>Pichiomycetes</taxon>
        <taxon>Debaryomycetaceae</taxon>
        <taxon>Kurtzmaniella</taxon>
    </lineage>
</organism>
<dbReference type="Proteomes" id="UP000837801">
    <property type="component" value="Unassembled WGS sequence"/>
</dbReference>
<evidence type="ECO:0000256" key="1">
    <source>
        <dbReference type="SAM" id="Coils"/>
    </source>
</evidence>
<reference evidence="3" key="1">
    <citation type="submission" date="2022-03" db="EMBL/GenBank/DDBJ databases">
        <authorList>
            <person name="Legras J.-L."/>
            <person name="Devillers H."/>
            <person name="Grondin C."/>
        </authorList>
    </citation>
    <scope>NUCLEOTIDE SEQUENCE</scope>
    <source>
        <strain evidence="3">CLIB 1423</strain>
    </source>
</reference>
<dbReference type="Pfam" id="PF11957">
    <property type="entry name" value="efThoc1"/>
    <property type="match status" value="1"/>
</dbReference>
<evidence type="ECO:0000313" key="3">
    <source>
        <dbReference type="EMBL" id="CAH2350161.1"/>
    </source>
</evidence>
<dbReference type="AlphaFoldDB" id="A0A9P0QKG0"/>